<proteinExistence type="inferred from homology"/>
<dbReference type="SMART" id="SM00490">
    <property type="entry name" value="HELICc"/>
    <property type="match status" value="1"/>
</dbReference>
<evidence type="ECO:0000259" key="23">
    <source>
        <dbReference type="PROSITE" id="PS51327"/>
    </source>
</evidence>
<reference evidence="24 25" key="1">
    <citation type="journal article" date="2024" name="bioRxiv">
        <title>A reference genome for Trichogramma kaykai: A tiny desert-dwelling parasitoid wasp with competing sex-ratio distorters.</title>
        <authorList>
            <person name="Culotta J."/>
            <person name="Lindsey A.R."/>
        </authorList>
    </citation>
    <scope>NUCLEOTIDE SEQUENCE [LARGE SCALE GENOMIC DNA]</scope>
    <source>
        <strain evidence="24 25">KSX58</strain>
    </source>
</reference>
<keyword evidence="5" id="KW-0677">Repeat</keyword>
<dbReference type="PROSITE" id="PS00517">
    <property type="entry name" value="RNASE_3_1"/>
    <property type="match status" value="1"/>
</dbReference>
<feature type="domain" description="PAZ" evidence="20">
    <location>
        <begin position="844"/>
        <end position="957"/>
    </location>
</feature>
<dbReference type="Pfam" id="PF20931">
    <property type="entry name" value="Dicer_platform"/>
    <property type="match status" value="1"/>
</dbReference>
<dbReference type="InterPro" id="IPR036085">
    <property type="entry name" value="PAZ_dom_sf"/>
</dbReference>
<keyword evidence="12 16" id="KW-0694">RNA-binding</keyword>
<dbReference type="Pfam" id="PF00636">
    <property type="entry name" value="Ribonuclease_3"/>
    <property type="match status" value="2"/>
</dbReference>
<evidence type="ECO:0000256" key="1">
    <source>
        <dbReference type="ARBA" id="ARBA00001936"/>
    </source>
</evidence>
<dbReference type="InterPro" id="IPR003100">
    <property type="entry name" value="PAZ_dom"/>
</dbReference>
<dbReference type="GO" id="GO:0005524">
    <property type="term" value="F:ATP binding"/>
    <property type="evidence" value="ECO:0007669"/>
    <property type="project" value="UniProtKB-KW"/>
</dbReference>
<dbReference type="PROSITE" id="PS51327">
    <property type="entry name" value="DICER_DSRBF"/>
    <property type="match status" value="1"/>
</dbReference>
<dbReference type="Pfam" id="PF00271">
    <property type="entry name" value="Helicase_C"/>
    <property type="match status" value="1"/>
</dbReference>
<keyword evidence="13" id="KW-0943">RNA-mediated gene silencing</keyword>
<gene>
    <name evidence="24" type="ORF">TKK_001802</name>
</gene>
<keyword evidence="3" id="KW-0540">Nuclease</keyword>
<sequence>MAENMETDAAATASSEIQARPYQVDLFERAKKGNSILYLPTGSGKTYVAVMLIRSLSNDLLTSFEEGGKRTIFIVNTVGLVHQQSAFIARHTGLNCKGYSGDMRVDFWNNEVLVMTAQIFLDLLTHGVISLQQVNLLIFDECHHATGHHPMKLIMQEFLKCSPDQKPHVLAMSASLLNSNVNAMQVEQYITDLEATFQAKIITVEDRSCVEQHATKPIEDVRNFDIHIKTDEEIKIINLANKVARTISHVDIPSVNVNAETSKYFRPDPKQKKMKRLFEDIIYHFDEMGLLGGSNCILQHLIQTERIKRITATSPELKLSLDYVTTQLMKMQKLMASKLGDIGKTQINFNAIKEYSSPKVIKLCEILHDQNIRDRDKFCCIIFVKRRFTAVVLYHILNKLSLSDQEFNFLKPDYLVGCSGDPYKNAKEHLVNNKVNKDVLTKFRAGKTNCIVATSVIDEGIDIPSCSLVIRYYAPMDYREYIQSKGRARHKMGRFISLAERGLKYKERYENFQKTEKLMEQILYGSNDNRPEPTEEQIHKCFENIIAPYTVNKNGRICSLTEDSVISLIYRYCSALQSDQFSTMLPTFQVQSVRSEPPNGLKYKVLITLPPASILRDTIVGEAMETIKLAQKSAAMKTCIKLYEIGEFNDYLLPKKPEEVLDQKNVNILFPLFETATPNSTAGTKNQFNYHDYVYPEAFTSSFPKPDQPLYLHIINVIPNCISSKNKAVLKFFEVLGSKERLAILSRKKMPLTPDFPIFMNSLFNVTISIEPNIPTSPLSDSEIDSLKQFHIVIFNEVLELVKSFMIFDYNTIQNNYLVVPVDENQKINWNVVQEHRKLDIIYPDHPIQVKTSDYENNFVKVMYRESSYYLVTTVCEFDTCKSRFPSNEFETYEKYYQGRHNITINNPDQPLILVKAIRKTLNYLRPRDAGDGVSNKKLRYEDYEEYLVPELCCRMTFPGVYWLKANLLPTILYRLSQLLVADDFRVKILQEANIGIKPWDPNSRPPPLPLKVNNDEEESDNYNSLEESLDDTISEEDEESQKYNRKIKMTRSEWAEEQRKQLEDRAIESYHFLTPELNDIASSKYVWRSQEASDIFKYADDLKVIDLEDYCKFISVSTNEDEENLKNMNANKSKYRKADSVPTPPIKMFKADNIHGPSCFDMLQALTSKGCIDSFDYDRVETLGDSLLKYISTLFLYHNFPALNEGELTMIKSKMVGNRNLYYAAIAKNLPGRMNNEEFKVNSHFIPPSFRCALGKEVIEAKKSHGVIYDLEIPDEERFSGQLSDETKKTITNQLMDYFDETNKVIKPSGHEQYFNIQVMGDKFAADCVEALVGTYLLSNGIKGSIQILKWFEVLPPSLDVDHILTCKPENPLLRDVDVRPFMPWSKQVEERIGYKFKNPAFLLQACTHPSYATHSATRTYQRLEFLGDAVIDFLITAHIYEKSQSLTPGQLTDLRMALVNNITFACLTVRYGLQIALEIAQPQLWEVVDKFVRFQDTRDHRVDDELLWCLLEEDDVRMSEYVDVPKCLGDLFESMIGAVYLDTGKDLDATWTVLYNLMHAEIAKFSKEVPMHPIRVIHEYPNIYPKWSRSVAKDESSVVTLTIMDKGKPQFFHGVGKNQKFAKTAAAKMALKYLKTHDIMKR</sequence>
<evidence type="ECO:0000256" key="7">
    <source>
        <dbReference type="ARBA" id="ARBA00022759"/>
    </source>
</evidence>
<keyword evidence="25" id="KW-1185">Reference proteome</keyword>
<dbReference type="InterPro" id="IPR044441">
    <property type="entry name" value="DICER_DSRM"/>
</dbReference>
<dbReference type="Gene3D" id="3.30.160.380">
    <property type="entry name" value="Dicer dimerisation domain"/>
    <property type="match status" value="1"/>
</dbReference>
<keyword evidence="9" id="KW-0347">Helicase</keyword>
<evidence type="ECO:0008006" key="26">
    <source>
        <dbReference type="Google" id="ProtNLM"/>
    </source>
</evidence>
<evidence type="ECO:0000256" key="15">
    <source>
        <dbReference type="ARBA" id="ARBA00035116"/>
    </source>
</evidence>
<dbReference type="GO" id="GO:0030422">
    <property type="term" value="P:siRNA processing"/>
    <property type="evidence" value="ECO:0007669"/>
    <property type="project" value="UniProtKB-ARBA"/>
</dbReference>
<dbReference type="PANTHER" id="PTHR14950:SF37">
    <property type="entry name" value="ENDORIBONUCLEASE DICER"/>
    <property type="match status" value="1"/>
</dbReference>
<keyword evidence="10" id="KW-0067">ATP-binding</keyword>
<dbReference type="PROSITE" id="PS51192">
    <property type="entry name" value="HELICASE_ATP_BIND_1"/>
    <property type="match status" value="1"/>
</dbReference>
<keyword evidence="7" id="KW-0255">Endonuclease</keyword>
<comment type="similarity">
    <text evidence="15 16">Belongs to the helicase family. Dicer subfamily.</text>
</comment>
<evidence type="ECO:0000256" key="2">
    <source>
        <dbReference type="ARBA" id="ARBA00001946"/>
    </source>
</evidence>
<dbReference type="InterPro" id="IPR014001">
    <property type="entry name" value="Helicase_ATP-bd"/>
</dbReference>
<feature type="region of interest" description="Disordered" evidence="17">
    <location>
        <begin position="1001"/>
        <end position="1043"/>
    </location>
</feature>
<evidence type="ECO:0000256" key="8">
    <source>
        <dbReference type="ARBA" id="ARBA00022801"/>
    </source>
</evidence>
<keyword evidence="14" id="KW-0464">Manganese</keyword>
<dbReference type="Pfam" id="PF20932">
    <property type="entry name" value="Dicer_dsRBD"/>
    <property type="match status" value="1"/>
</dbReference>
<feature type="domain" description="DRBM" evidence="18">
    <location>
        <begin position="1613"/>
        <end position="1638"/>
    </location>
</feature>
<dbReference type="SUPFAM" id="SSF52540">
    <property type="entry name" value="P-loop containing nucleoside triphosphate hydrolases"/>
    <property type="match status" value="1"/>
</dbReference>
<evidence type="ECO:0000259" key="22">
    <source>
        <dbReference type="PROSITE" id="PS51194"/>
    </source>
</evidence>
<evidence type="ECO:0000313" key="24">
    <source>
        <dbReference type="EMBL" id="KAL3406486.1"/>
    </source>
</evidence>
<comment type="caution">
    <text evidence="24">The sequence shown here is derived from an EMBL/GenBank/DDBJ whole genome shotgun (WGS) entry which is preliminary data.</text>
</comment>
<keyword evidence="6" id="KW-0547">Nucleotide-binding</keyword>
<dbReference type="InterPro" id="IPR005034">
    <property type="entry name" value="Dicer_dimerisation"/>
</dbReference>
<evidence type="ECO:0000259" key="19">
    <source>
        <dbReference type="PROSITE" id="PS50142"/>
    </source>
</evidence>
<evidence type="ECO:0000256" key="10">
    <source>
        <dbReference type="ARBA" id="ARBA00022840"/>
    </source>
</evidence>
<dbReference type="Gene3D" id="3.30.160.20">
    <property type="match status" value="1"/>
</dbReference>
<feature type="domain" description="RNase III" evidence="19">
    <location>
        <begin position="1387"/>
        <end position="1546"/>
    </location>
</feature>
<keyword evidence="11" id="KW-0460">Magnesium</keyword>
<dbReference type="CDD" id="cd00593">
    <property type="entry name" value="RIBOc"/>
    <property type="match status" value="2"/>
</dbReference>
<evidence type="ECO:0000256" key="5">
    <source>
        <dbReference type="ARBA" id="ARBA00022737"/>
    </source>
</evidence>
<dbReference type="PROSITE" id="PS50821">
    <property type="entry name" value="PAZ"/>
    <property type="match status" value="1"/>
</dbReference>
<dbReference type="PROSITE" id="PS51194">
    <property type="entry name" value="HELICASE_CTER"/>
    <property type="match status" value="1"/>
</dbReference>
<feature type="domain" description="Dicer dsRNA-binding fold" evidence="23">
    <location>
        <begin position="565"/>
        <end position="662"/>
    </location>
</feature>
<organism evidence="24 25">
    <name type="scientific">Trichogramma kaykai</name>
    <dbReference type="NCBI Taxonomy" id="54128"/>
    <lineage>
        <taxon>Eukaryota</taxon>
        <taxon>Metazoa</taxon>
        <taxon>Ecdysozoa</taxon>
        <taxon>Arthropoda</taxon>
        <taxon>Hexapoda</taxon>
        <taxon>Insecta</taxon>
        <taxon>Pterygota</taxon>
        <taxon>Neoptera</taxon>
        <taxon>Endopterygota</taxon>
        <taxon>Hymenoptera</taxon>
        <taxon>Apocrita</taxon>
        <taxon>Proctotrupomorpha</taxon>
        <taxon>Chalcidoidea</taxon>
        <taxon>Trichogrammatidae</taxon>
        <taxon>Trichogramma</taxon>
    </lineage>
</organism>
<dbReference type="PROSITE" id="PS50142">
    <property type="entry name" value="RNASE_3_2"/>
    <property type="match status" value="2"/>
</dbReference>
<dbReference type="SUPFAM" id="SSF54768">
    <property type="entry name" value="dsRNA-binding domain-like"/>
    <property type="match status" value="1"/>
</dbReference>
<feature type="domain" description="Helicase C-terminal" evidence="22">
    <location>
        <begin position="371"/>
        <end position="538"/>
    </location>
</feature>
<dbReference type="Proteomes" id="UP001627154">
    <property type="component" value="Unassembled WGS sequence"/>
</dbReference>
<dbReference type="Pfam" id="PF03368">
    <property type="entry name" value="Dicer_dimer"/>
    <property type="match status" value="1"/>
</dbReference>
<dbReference type="SMART" id="SM00487">
    <property type="entry name" value="DEXDc"/>
    <property type="match status" value="1"/>
</dbReference>
<dbReference type="InterPro" id="IPR011545">
    <property type="entry name" value="DEAD/DEAH_box_helicase_dom"/>
</dbReference>
<accession>A0ABD2XMU3</accession>
<evidence type="ECO:0000256" key="4">
    <source>
        <dbReference type="ARBA" id="ARBA00022723"/>
    </source>
</evidence>
<evidence type="ECO:0000256" key="13">
    <source>
        <dbReference type="ARBA" id="ARBA00023158"/>
    </source>
</evidence>
<evidence type="ECO:0000256" key="17">
    <source>
        <dbReference type="SAM" id="MobiDB-lite"/>
    </source>
</evidence>
<evidence type="ECO:0000259" key="18">
    <source>
        <dbReference type="PROSITE" id="PS50137"/>
    </source>
</evidence>
<dbReference type="GO" id="GO:0031054">
    <property type="term" value="P:pre-miRNA processing"/>
    <property type="evidence" value="ECO:0007669"/>
    <property type="project" value="UniProtKB-ARBA"/>
</dbReference>
<dbReference type="InterPro" id="IPR001650">
    <property type="entry name" value="Helicase_C-like"/>
</dbReference>
<dbReference type="GO" id="GO:0004386">
    <property type="term" value="F:helicase activity"/>
    <property type="evidence" value="ECO:0007669"/>
    <property type="project" value="UniProtKB-KW"/>
</dbReference>
<dbReference type="SUPFAM" id="SSF101690">
    <property type="entry name" value="PAZ domain"/>
    <property type="match status" value="1"/>
</dbReference>
<dbReference type="InterPro" id="IPR038248">
    <property type="entry name" value="Dicer_dimer_sf"/>
</dbReference>
<dbReference type="FunFam" id="3.40.50.300:FF:000628">
    <property type="entry name" value="Endoribonuclease Dicer"/>
    <property type="match status" value="1"/>
</dbReference>
<dbReference type="Gene3D" id="3.40.50.300">
    <property type="entry name" value="P-loop containing nucleotide triphosphate hydrolases"/>
    <property type="match status" value="2"/>
</dbReference>
<feature type="domain" description="Helicase ATP-binding" evidence="21">
    <location>
        <begin position="26"/>
        <end position="194"/>
    </location>
</feature>
<evidence type="ECO:0000256" key="14">
    <source>
        <dbReference type="ARBA" id="ARBA00023211"/>
    </source>
</evidence>
<keyword evidence="4" id="KW-0479">Metal-binding</keyword>
<comment type="cofactor">
    <cofactor evidence="1">
        <name>Mn(2+)</name>
        <dbReference type="ChEBI" id="CHEBI:29035"/>
    </cofactor>
</comment>
<evidence type="ECO:0000259" key="21">
    <source>
        <dbReference type="PROSITE" id="PS51192"/>
    </source>
</evidence>
<feature type="compositionally biased region" description="Acidic residues" evidence="17">
    <location>
        <begin position="1028"/>
        <end position="1040"/>
    </location>
</feature>
<evidence type="ECO:0000256" key="16">
    <source>
        <dbReference type="PROSITE-ProRule" id="PRU00657"/>
    </source>
</evidence>
<dbReference type="CDD" id="cd18034">
    <property type="entry name" value="DEXHc_dicer"/>
    <property type="match status" value="1"/>
</dbReference>
<dbReference type="Gene3D" id="1.10.1520.10">
    <property type="entry name" value="Ribonuclease III domain"/>
    <property type="match status" value="2"/>
</dbReference>
<dbReference type="SMART" id="SM00535">
    <property type="entry name" value="RIBOc"/>
    <property type="match status" value="2"/>
</dbReference>
<dbReference type="FunFam" id="1.10.1520.10:FF:000005">
    <property type="entry name" value="Putative endoribonuclease dicer"/>
    <property type="match status" value="1"/>
</dbReference>
<dbReference type="SUPFAM" id="SSF69065">
    <property type="entry name" value="RNase III domain-like"/>
    <property type="match status" value="2"/>
</dbReference>
<evidence type="ECO:0000259" key="20">
    <source>
        <dbReference type="PROSITE" id="PS50821"/>
    </source>
</evidence>
<evidence type="ECO:0000256" key="9">
    <source>
        <dbReference type="ARBA" id="ARBA00022806"/>
    </source>
</evidence>
<comment type="cofactor">
    <cofactor evidence="2">
        <name>Mg(2+)</name>
        <dbReference type="ChEBI" id="CHEBI:18420"/>
    </cofactor>
</comment>
<dbReference type="GO" id="GO:0004525">
    <property type="term" value="F:ribonuclease III activity"/>
    <property type="evidence" value="ECO:0007669"/>
    <property type="project" value="UniProtKB-EC"/>
</dbReference>
<dbReference type="Pfam" id="PF00270">
    <property type="entry name" value="DEAD"/>
    <property type="match status" value="1"/>
</dbReference>
<protein>
    <recommendedName>
        <fullName evidence="26">Dicer-2</fullName>
    </recommendedName>
</protein>
<dbReference type="InterPro" id="IPR048512">
    <property type="entry name" value="Dicer_platform"/>
</dbReference>
<dbReference type="GO" id="GO:0046872">
    <property type="term" value="F:metal ion binding"/>
    <property type="evidence" value="ECO:0007669"/>
    <property type="project" value="UniProtKB-KW"/>
</dbReference>
<evidence type="ECO:0000256" key="3">
    <source>
        <dbReference type="ARBA" id="ARBA00022722"/>
    </source>
</evidence>
<evidence type="ECO:0000256" key="11">
    <source>
        <dbReference type="ARBA" id="ARBA00022842"/>
    </source>
</evidence>
<keyword evidence="8" id="KW-0378">Hydrolase</keyword>
<evidence type="ECO:0000313" key="25">
    <source>
        <dbReference type="Proteomes" id="UP001627154"/>
    </source>
</evidence>
<dbReference type="SMART" id="SM00949">
    <property type="entry name" value="PAZ"/>
    <property type="match status" value="1"/>
</dbReference>
<feature type="domain" description="RNase III" evidence="19">
    <location>
        <begin position="1165"/>
        <end position="1342"/>
    </location>
</feature>
<dbReference type="InterPro" id="IPR000999">
    <property type="entry name" value="RNase_III_dom"/>
</dbReference>
<dbReference type="InterPro" id="IPR027417">
    <property type="entry name" value="P-loop_NTPase"/>
</dbReference>
<dbReference type="GO" id="GO:0003723">
    <property type="term" value="F:RNA binding"/>
    <property type="evidence" value="ECO:0007669"/>
    <property type="project" value="UniProtKB-UniRule"/>
</dbReference>
<dbReference type="Pfam" id="PF02170">
    <property type="entry name" value="PAZ"/>
    <property type="match status" value="1"/>
</dbReference>
<dbReference type="EMBL" id="JBJJXI010000019">
    <property type="protein sequence ID" value="KAL3406486.1"/>
    <property type="molecule type" value="Genomic_DNA"/>
</dbReference>
<dbReference type="InterPro" id="IPR014720">
    <property type="entry name" value="dsRBD_dom"/>
</dbReference>
<dbReference type="InterPro" id="IPR036389">
    <property type="entry name" value="RNase_III_sf"/>
</dbReference>
<name>A0ABD2XMU3_9HYME</name>
<evidence type="ECO:0000256" key="6">
    <source>
        <dbReference type="ARBA" id="ARBA00022741"/>
    </source>
</evidence>
<evidence type="ECO:0000256" key="12">
    <source>
        <dbReference type="ARBA" id="ARBA00022884"/>
    </source>
</evidence>
<dbReference type="Gene3D" id="2.170.260.10">
    <property type="entry name" value="paz domain"/>
    <property type="match status" value="1"/>
</dbReference>
<dbReference type="PANTHER" id="PTHR14950">
    <property type="entry name" value="DICER-RELATED"/>
    <property type="match status" value="1"/>
</dbReference>
<dbReference type="PROSITE" id="PS50137">
    <property type="entry name" value="DS_RBD"/>
    <property type="match status" value="1"/>
</dbReference>